<dbReference type="Pfam" id="PF00296">
    <property type="entry name" value="Bac_luciferase"/>
    <property type="match status" value="1"/>
</dbReference>
<comment type="caution">
    <text evidence="2">The sequence shown here is derived from an EMBL/GenBank/DDBJ whole genome shotgun (WGS) entry which is preliminary data.</text>
</comment>
<dbReference type="InterPro" id="IPR011251">
    <property type="entry name" value="Luciferase-like_dom"/>
</dbReference>
<dbReference type="InterPro" id="IPR050564">
    <property type="entry name" value="F420-G6PD/mer"/>
</dbReference>
<dbReference type="RefSeq" id="WP_085143554.1">
    <property type="nucleotide sequence ID" value="NZ_JACKUA010000050.1"/>
</dbReference>
<feature type="domain" description="Luciferase-like" evidence="1">
    <location>
        <begin position="30"/>
        <end position="281"/>
    </location>
</feature>
<dbReference type="InterPro" id="IPR036661">
    <property type="entry name" value="Luciferase-like_sf"/>
</dbReference>
<evidence type="ECO:0000313" key="3">
    <source>
        <dbReference type="Proteomes" id="UP000193964"/>
    </source>
</evidence>
<organism evidence="2 3">
    <name type="scientific">Mycolicibacterium wolinskyi</name>
    <dbReference type="NCBI Taxonomy" id="59750"/>
    <lineage>
        <taxon>Bacteria</taxon>
        <taxon>Bacillati</taxon>
        <taxon>Actinomycetota</taxon>
        <taxon>Actinomycetes</taxon>
        <taxon>Mycobacteriales</taxon>
        <taxon>Mycobacteriaceae</taxon>
        <taxon>Mycolicibacterium</taxon>
    </lineage>
</organism>
<dbReference type="SUPFAM" id="SSF51679">
    <property type="entry name" value="Bacterial luciferase-like"/>
    <property type="match status" value="1"/>
</dbReference>
<proteinExistence type="predicted"/>
<dbReference type="Proteomes" id="UP000193964">
    <property type="component" value="Unassembled WGS sequence"/>
</dbReference>
<dbReference type="PANTHER" id="PTHR43244">
    <property type="match status" value="1"/>
</dbReference>
<dbReference type="AlphaFoldDB" id="A0A1X2FFW2"/>
<reference evidence="2 3" key="1">
    <citation type="submission" date="2016-01" db="EMBL/GenBank/DDBJ databases">
        <title>The new phylogeny of the genus Mycobacterium.</title>
        <authorList>
            <person name="Tarcisio F."/>
            <person name="Conor M."/>
            <person name="Antonella G."/>
            <person name="Elisabetta G."/>
            <person name="Giulia F.S."/>
            <person name="Sara T."/>
            <person name="Anna F."/>
            <person name="Clotilde B."/>
            <person name="Roberto B."/>
            <person name="Veronica D.S."/>
            <person name="Fabio R."/>
            <person name="Monica P."/>
            <person name="Olivier J."/>
            <person name="Enrico T."/>
            <person name="Nicola S."/>
        </authorList>
    </citation>
    <scope>NUCLEOTIDE SEQUENCE [LARGE SCALE GENOMIC DNA]</scope>
    <source>
        <strain evidence="2 3">ATCC 700010</strain>
    </source>
</reference>
<evidence type="ECO:0000259" key="1">
    <source>
        <dbReference type="Pfam" id="PF00296"/>
    </source>
</evidence>
<gene>
    <name evidence="2" type="ORF">AWC31_17825</name>
</gene>
<accession>A0A1X2FFW2</accession>
<evidence type="ECO:0000313" key="2">
    <source>
        <dbReference type="EMBL" id="ORX17188.1"/>
    </source>
</evidence>
<sequence>MLTQERLTAVRRTLRPIGFAMPSIGLSAVPPVQHQIEAARRLEAAGYRNGWANEGVGGKDVFVQIAILLGATDQLTFGTSVTPIWARPPMVTHAAAHQLVEAFPDRFLLGLGSGYDFMATLAGLVYHKPLAQLREYVTRMPEPVPLSDSPAVDYPTILAANGRRSVRQAGEIADGVFPALVPPRYVEEIRSVLGDDKLIIVGLTTFVDDDKEVAKIAASQSISQIFAMQGVPYGRVLDSFGYTAQDRAEGSDRLTADLTAAGSGATIAAAARRYIEAGADHVVLMPVAADFNSGVDKLESIAADVTKV</sequence>
<dbReference type="PANTHER" id="PTHR43244:SF2">
    <property type="entry name" value="CONSERVED HYPOTHETICAL ALANINE AND PROLINE-RICH PROTEIN"/>
    <property type="match status" value="1"/>
</dbReference>
<dbReference type="EMBL" id="LQQA01000008">
    <property type="protein sequence ID" value="ORX17188.1"/>
    <property type="molecule type" value="Genomic_DNA"/>
</dbReference>
<dbReference type="GO" id="GO:0016705">
    <property type="term" value="F:oxidoreductase activity, acting on paired donors, with incorporation or reduction of molecular oxygen"/>
    <property type="evidence" value="ECO:0007669"/>
    <property type="project" value="InterPro"/>
</dbReference>
<protein>
    <recommendedName>
        <fullName evidence="1">Luciferase-like domain-containing protein</fullName>
    </recommendedName>
</protein>
<name>A0A1X2FFW2_9MYCO</name>
<dbReference type="OrthoDB" id="4760590at2"/>
<dbReference type="Gene3D" id="3.20.20.30">
    <property type="entry name" value="Luciferase-like domain"/>
    <property type="match status" value="1"/>
</dbReference>